<dbReference type="RefSeq" id="WP_310059755.1">
    <property type="nucleotide sequence ID" value="NZ_JAVDVY010000001.1"/>
</dbReference>
<feature type="domain" description="Regulator of ribonuclease activity B" evidence="1">
    <location>
        <begin position="11"/>
        <end position="106"/>
    </location>
</feature>
<dbReference type="Pfam" id="PF06877">
    <property type="entry name" value="RraB"/>
    <property type="match status" value="1"/>
</dbReference>
<organism evidence="2 3">
    <name type="scientific">Lysobacter niastensis</name>
    <dbReference type="NCBI Taxonomy" id="380629"/>
    <lineage>
        <taxon>Bacteria</taxon>
        <taxon>Pseudomonadati</taxon>
        <taxon>Pseudomonadota</taxon>
        <taxon>Gammaproteobacteria</taxon>
        <taxon>Lysobacterales</taxon>
        <taxon>Lysobacteraceae</taxon>
        <taxon>Lysobacter</taxon>
    </lineage>
</organism>
<comment type="caution">
    <text evidence="2">The sequence shown here is derived from an EMBL/GenBank/DDBJ whole genome shotgun (WGS) entry which is preliminary data.</text>
</comment>
<dbReference type="InterPro" id="IPR009671">
    <property type="entry name" value="RraB_dom"/>
</dbReference>
<sequence length="113" mass="12600">MPHLSADWPDDTDGGVFRNLAADGFDFSVPHSVDYNVDFESWPPPDAALEWLRAQHGELGLYPPGEDMAGYVQFQVLDRLTYEGVTSIQRRVTAAMEPFGGVCESWRVMHNAA</sequence>
<gene>
    <name evidence="2" type="ORF">J2X06_001263</name>
</gene>
<name>A0ABU1W9G6_9GAMM</name>
<keyword evidence="3" id="KW-1185">Reference proteome</keyword>
<dbReference type="Proteomes" id="UP001251524">
    <property type="component" value="Unassembled WGS sequence"/>
</dbReference>
<dbReference type="InterPro" id="IPR036701">
    <property type="entry name" value="RraB-like_sf"/>
</dbReference>
<proteinExistence type="predicted"/>
<evidence type="ECO:0000259" key="1">
    <source>
        <dbReference type="Pfam" id="PF06877"/>
    </source>
</evidence>
<dbReference type="EMBL" id="JAVDVY010000001">
    <property type="protein sequence ID" value="MDR7134079.1"/>
    <property type="molecule type" value="Genomic_DNA"/>
</dbReference>
<accession>A0ABU1W9G6</accession>
<protein>
    <recommendedName>
        <fullName evidence="1">Regulator of ribonuclease activity B domain-containing protein</fullName>
    </recommendedName>
</protein>
<evidence type="ECO:0000313" key="3">
    <source>
        <dbReference type="Proteomes" id="UP001251524"/>
    </source>
</evidence>
<dbReference type="SUPFAM" id="SSF89946">
    <property type="entry name" value="Hypothetical protein VC0424"/>
    <property type="match status" value="1"/>
</dbReference>
<evidence type="ECO:0000313" key="2">
    <source>
        <dbReference type="EMBL" id="MDR7134079.1"/>
    </source>
</evidence>
<reference evidence="2 3" key="1">
    <citation type="submission" date="2023-07" db="EMBL/GenBank/DDBJ databases">
        <title>Sorghum-associated microbial communities from plants grown in Nebraska, USA.</title>
        <authorList>
            <person name="Schachtman D."/>
        </authorList>
    </citation>
    <scope>NUCLEOTIDE SEQUENCE [LARGE SCALE GENOMIC DNA]</scope>
    <source>
        <strain evidence="2 3">BE198</strain>
    </source>
</reference>